<evidence type="ECO:0000313" key="2">
    <source>
        <dbReference type="EMBL" id="KOR82562.1"/>
    </source>
</evidence>
<dbReference type="PATRIC" id="fig|1705565.3.peg.5934"/>
<dbReference type="SUPFAM" id="SSF81301">
    <property type="entry name" value="Nucleotidyltransferase"/>
    <property type="match status" value="1"/>
</dbReference>
<dbReference type="Proteomes" id="UP000036932">
    <property type="component" value="Unassembled WGS sequence"/>
</dbReference>
<keyword evidence="3" id="KW-1185">Reference proteome</keyword>
<dbReference type="Gene3D" id="3.30.460.10">
    <property type="entry name" value="Beta Polymerase, domain 2"/>
    <property type="match status" value="1"/>
</dbReference>
<sequence>MSSQVDHIIEQITEELREIPGVIGVVLGGSRAKGTAKPDSDIDIGIYYDETQGFKVENIAKIAKRLDDEHRDGIITSLGEWGTWVNGGGWLVIEGYQVDFLFRDVHRVSGIIDDCSAGKISAHYQTGHPHAYLNVMYMGEIAICRILWDSDNRIMTLKAKTAPYSKALQDAMIGYFTFEASFSLMLANKTAASDDITYVTGHCFRCISCLNQVLFAKNELYCINEKRAVAMIETFPLKPANYKERLDQVITLLSSDTEKTKQATALLQDLITETEAL</sequence>
<organism evidence="2 3">
    <name type="scientific">Paenibacillus solani</name>
    <dbReference type="NCBI Taxonomy" id="1705565"/>
    <lineage>
        <taxon>Bacteria</taxon>
        <taxon>Bacillati</taxon>
        <taxon>Bacillota</taxon>
        <taxon>Bacilli</taxon>
        <taxon>Bacillales</taxon>
        <taxon>Paenibacillaceae</taxon>
        <taxon>Paenibacillus</taxon>
    </lineage>
</organism>
<evidence type="ECO:0000313" key="3">
    <source>
        <dbReference type="Proteomes" id="UP000036932"/>
    </source>
</evidence>
<dbReference type="Pfam" id="PF01909">
    <property type="entry name" value="NTP_transf_2"/>
    <property type="match status" value="1"/>
</dbReference>
<name>A0A0M1NKC8_9BACL</name>
<gene>
    <name evidence="2" type="ORF">AM231_19850</name>
</gene>
<dbReference type="InterPro" id="IPR002934">
    <property type="entry name" value="Polymerase_NTP_transf_dom"/>
</dbReference>
<dbReference type="InterPro" id="IPR043519">
    <property type="entry name" value="NT_sf"/>
</dbReference>
<dbReference type="OrthoDB" id="5176171at2"/>
<dbReference type="CDD" id="cd05403">
    <property type="entry name" value="NT_KNTase_like"/>
    <property type="match status" value="1"/>
</dbReference>
<evidence type="ECO:0000259" key="1">
    <source>
        <dbReference type="Pfam" id="PF01909"/>
    </source>
</evidence>
<comment type="caution">
    <text evidence="2">The sequence shown here is derived from an EMBL/GenBank/DDBJ whole genome shotgun (WGS) entry which is preliminary data.</text>
</comment>
<dbReference type="EMBL" id="LIUT01000003">
    <property type="protein sequence ID" value="KOR82562.1"/>
    <property type="molecule type" value="Genomic_DNA"/>
</dbReference>
<dbReference type="GO" id="GO:0016779">
    <property type="term" value="F:nucleotidyltransferase activity"/>
    <property type="evidence" value="ECO:0007669"/>
    <property type="project" value="InterPro"/>
</dbReference>
<accession>A0A0M1NKC8</accession>
<feature type="domain" description="Polymerase nucleotidyl transferase" evidence="1">
    <location>
        <begin position="9"/>
        <end position="68"/>
    </location>
</feature>
<reference evidence="3" key="1">
    <citation type="submission" date="2015-08" db="EMBL/GenBank/DDBJ databases">
        <title>Genome sequencing project for genomic taxonomy and phylogenomics of Bacillus-like bacteria.</title>
        <authorList>
            <person name="Liu B."/>
            <person name="Wang J."/>
            <person name="Zhu Y."/>
            <person name="Liu G."/>
            <person name="Chen Q."/>
            <person name="Chen Z."/>
            <person name="Lan J."/>
            <person name="Che J."/>
            <person name="Ge C."/>
            <person name="Shi H."/>
            <person name="Pan Z."/>
            <person name="Liu X."/>
        </authorList>
    </citation>
    <scope>NUCLEOTIDE SEQUENCE [LARGE SCALE GENOMIC DNA]</scope>
    <source>
        <strain evidence="3">FJAT-22460</strain>
    </source>
</reference>
<proteinExistence type="predicted"/>
<dbReference type="AlphaFoldDB" id="A0A0M1NKC8"/>
<dbReference type="RefSeq" id="WP_054404188.1">
    <property type="nucleotide sequence ID" value="NZ_LIUT01000003.1"/>
</dbReference>
<protein>
    <submittedName>
        <fullName evidence="2">DNA polymerase subunit beta</fullName>
    </submittedName>
</protein>